<gene>
    <name evidence="2" type="ORF">TELCIR_01324</name>
</gene>
<organism evidence="2 3">
    <name type="scientific">Teladorsagia circumcincta</name>
    <name type="common">Brown stomach worm</name>
    <name type="synonym">Ostertagia circumcincta</name>
    <dbReference type="NCBI Taxonomy" id="45464"/>
    <lineage>
        <taxon>Eukaryota</taxon>
        <taxon>Metazoa</taxon>
        <taxon>Ecdysozoa</taxon>
        <taxon>Nematoda</taxon>
        <taxon>Chromadorea</taxon>
        <taxon>Rhabditida</taxon>
        <taxon>Rhabditina</taxon>
        <taxon>Rhabditomorpha</taxon>
        <taxon>Strongyloidea</taxon>
        <taxon>Trichostrongylidae</taxon>
        <taxon>Teladorsagia</taxon>
    </lineage>
</organism>
<feature type="chain" id="PRO_5013634681" evidence="1">
    <location>
        <begin position="21"/>
        <end position="63"/>
    </location>
</feature>
<keyword evidence="3" id="KW-1185">Reference proteome</keyword>
<feature type="signal peptide" evidence="1">
    <location>
        <begin position="1"/>
        <end position="20"/>
    </location>
</feature>
<evidence type="ECO:0000313" key="2">
    <source>
        <dbReference type="EMBL" id="PIO76582.1"/>
    </source>
</evidence>
<accession>A0A2G9V3N8</accession>
<dbReference type="EMBL" id="KZ345041">
    <property type="protein sequence ID" value="PIO76582.1"/>
    <property type="molecule type" value="Genomic_DNA"/>
</dbReference>
<proteinExistence type="predicted"/>
<protein>
    <submittedName>
        <fullName evidence="2">Uncharacterized protein</fullName>
    </submittedName>
</protein>
<evidence type="ECO:0000256" key="1">
    <source>
        <dbReference type="SAM" id="SignalP"/>
    </source>
</evidence>
<name>A0A2G9V3N8_TELCI</name>
<keyword evidence="1" id="KW-0732">Signal</keyword>
<reference evidence="2 3" key="1">
    <citation type="submission" date="2015-09" db="EMBL/GenBank/DDBJ databases">
        <title>Draft genome of the parasitic nematode Teladorsagia circumcincta isolate WARC Sus (inbred).</title>
        <authorList>
            <person name="Mitreva M."/>
        </authorList>
    </citation>
    <scope>NUCLEOTIDE SEQUENCE [LARGE SCALE GENOMIC DNA]</scope>
    <source>
        <strain evidence="2 3">S</strain>
    </source>
</reference>
<sequence>MCYVALHVTAYAMLLHLSQAMTCYVYIPGAGIVFRNDFEDPEMYEFNRNVYIASCPTEEEWME</sequence>
<evidence type="ECO:0000313" key="3">
    <source>
        <dbReference type="Proteomes" id="UP000230423"/>
    </source>
</evidence>
<dbReference type="Proteomes" id="UP000230423">
    <property type="component" value="Unassembled WGS sequence"/>
</dbReference>
<dbReference type="AlphaFoldDB" id="A0A2G9V3N8"/>